<dbReference type="PROSITE" id="PS50966">
    <property type="entry name" value="ZF_SWIM"/>
    <property type="match status" value="1"/>
</dbReference>
<sequence>MRHIEVYMSANTIKKAKALAKNGVVMIDNDLYQVKSSSDPSKSYMVTSDSCDCEGFKNFYKFHHGKGLKANCSHLEAVRIFKDMSHKKQNPKTK</sequence>
<gene>
    <name evidence="3" type="ORF">NCS_10319</name>
</gene>
<keyword evidence="1" id="KW-0863">Zinc-finger</keyword>
<dbReference type="InterPro" id="IPR007527">
    <property type="entry name" value="Znf_SWIM"/>
</dbReference>
<organism evidence="3 4">
    <name type="scientific">Candidatus Nitrosotalea okcheonensis</name>
    <dbReference type="NCBI Taxonomy" id="1903276"/>
    <lineage>
        <taxon>Archaea</taxon>
        <taxon>Nitrososphaerota</taxon>
        <taxon>Nitrososphaeria</taxon>
        <taxon>Nitrosotaleales</taxon>
        <taxon>Nitrosotaleaceae</taxon>
        <taxon>Nitrosotalea</taxon>
    </lineage>
</organism>
<evidence type="ECO:0000256" key="1">
    <source>
        <dbReference type="PROSITE-ProRule" id="PRU00325"/>
    </source>
</evidence>
<keyword evidence="4" id="KW-1185">Reference proteome</keyword>
<evidence type="ECO:0000313" key="4">
    <source>
        <dbReference type="Proteomes" id="UP000230607"/>
    </source>
</evidence>
<proteinExistence type="predicted"/>
<keyword evidence="1" id="KW-0479">Metal-binding</keyword>
<feature type="domain" description="SWIM-type" evidence="2">
    <location>
        <begin position="32"/>
        <end position="83"/>
    </location>
</feature>
<dbReference type="AlphaFoldDB" id="A0A2H1FCL7"/>
<reference evidence="4" key="1">
    <citation type="submission" date="2017-03" db="EMBL/GenBank/DDBJ databases">
        <authorList>
            <person name="Herbold C."/>
        </authorList>
    </citation>
    <scope>NUCLEOTIDE SEQUENCE [LARGE SCALE GENOMIC DNA]</scope>
</reference>
<dbReference type="Proteomes" id="UP000230607">
    <property type="component" value="Chromosome 1"/>
</dbReference>
<dbReference type="GO" id="GO:0008270">
    <property type="term" value="F:zinc ion binding"/>
    <property type="evidence" value="ECO:0007669"/>
    <property type="project" value="UniProtKB-KW"/>
</dbReference>
<keyword evidence="1" id="KW-0862">Zinc</keyword>
<name>A0A2H1FCL7_9ARCH</name>
<evidence type="ECO:0000259" key="2">
    <source>
        <dbReference type="PROSITE" id="PS50966"/>
    </source>
</evidence>
<protein>
    <recommendedName>
        <fullName evidence="2">SWIM-type domain-containing protein</fullName>
    </recommendedName>
</protein>
<accession>A0A2H1FCL7</accession>
<dbReference type="EMBL" id="LT841358">
    <property type="protein sequence ID" value="SMH70512.1"/>
    <property type="molecule type" value="Genomic_DNA"/>
</dbReference>
<evidence type="ECO:0000313" key="3">
    <source>
        <dbReference type="EMBL" id="SMH70512.1"/>
    </source>
</evidence>